<keyword evidence="2" id="KW-1185">Reference proteome</keyword>
<reference evidence="1 2" key="1">
    <citation type="submission" date="2019-11" db="EMBL/GenBank/DDBJ databases">
        <authorList>
            <person name="Dong K."/>
        </authorList>
    </citation>
    <scope>NUCLEOTIDE SEQUENCE [LARGE SCALE GENOMIC DNA]</scope>
    <source>
        <strain evidence="1 2">NBRC 112902</strain>
    </source>
</reference>
<dbReference type="OrthoDB" id="7874140at2"/>
<dbReference type="AlphaFoldDB" id="A0A844HMM3"/>
<dbReference type="Proteomes" id="UP000449846">
    <property type="component" value="Unassembled WGS sequence"/>
</dbReference>
<dbReference type="RefSeq" id="WP_155038928.1">
    <property type="nucleotide sequence ID" value="NZ_WMIG01000002.1"/>
</dbReference>
<proteinExistence type="predicted"/>
<name>A0A844HMM3_9RHOB</name>
<evidence type="ECO:0000313" key="2">
    <source>
        <dbReference type="Proteomes" id="UP000449846"/>
    </source>
</evidence>
<sequence>MQMQMESLGSAGGRPEAVFEVFWNRFDHNLERQSAASAVIEAVLDCDPVDRVLFLETILDQIRAGWPSSYNIDLIQEASYWADISTRQERKAYLWACWQRLPAADQSAFLRRVQGRAAA</sequence>
<dbReference type="EMBL" id="WMIG01000002">
    <property type="protein sequence ID" value="MTH59001.1"/>
    <property type="molecule type" value="Genomic_DNA"/>
</dbReference>
<gene>
    <name evidence="1" type="ORF">GL300_07225</name>
</gene>
<evidence type="ECO:0000313" key="1">
    <source>
        <dbReference type="EMBL" id="MTH59001.1"/>
    </source>
</evidence>
<protein>
    <submittedName>
        <fullName evidence="1">Uncharacterized protein</fullName>
    </submittedName>
</protein>
<accession>A0A844HMM3</accession>
<organism evidence="1 2">
    <name type="scientific">Paracoccus litorisediminis</name>
    <dbReference type="NCBI Taxonomy" id="2006130"/>
    <lineage>
        <taxon>Bacteria</taxon>
        <taxon>Pseudomonadati</taxon>
        <taxon>Pseudomonadota</taxon>
        <taxon>Alphaproteobacteria</taxon>
        <taxon>Rhodobacterales</taxon>
        <taxon>Paracoccaceae</taxon>
        <taxon>Paracoccus</taxon>
    </lineage>
</organism>
<comment type="caution">
    <text evidence="1">The sequence shown here is derived from an EMBL/GenBank/DDBJ whole genome shotgun (WGS) entry which is preliminary data.</text>
</comment>